<evidence type="ECO:0000256" key="3">
    <source>
        <dbReference type="ARBA" id="ARBA00022475"/>
    </source>
</evidence>
<evidence type="ECO:0000256" key="7">
    <source>
        <dbReference type="SAM" id="Phobius"/>
    </source>
</evidence>
<dbReference type="InterPro" id="IPR045042">
    <property type="entry name" value="YnaI-like"/>
</dbReference>
<evidence type="ECO:0000256" key="1">
    <source>
        <dbReference type="ARBA" id="ARBA00004651"/>
    </source>
</evidence>
<gene>
    <name evidence="11" type="primary">yhdY</name>
    <name evidence="11" type="ORF">GCM10011391_15620</name>
</gene>
<dbReference type="SUPFAM" id="SSF82861">
    <property type="entry name" value="Mechanosensitive channel protein MscS (YggB), transmembrane region"/>
    <property type="match status" value="1"/>
</dbReference>
<protein>
    <submittedName>
        <fullName evidence="11">Putative MscS family protein YhdY</fullName>
    </submittedName>
</protein>
<dbReference type="Gene3D" id="1.10.287.1260">
    <property type="match status" value="1"/>
</dbReference>
<evidence type="ECO:0000256" key="6">
    <source>
        <dbReference type="ARBA" id="ARBA00023136"/>
    </source>
</evidence>
<feature type="transmembrane region" description="Helical" evidence="7">
    <location>
        <begin position="94"/>
        <end position="111"/>
    </location>
</feature>
<dbReference type="InterPro" id="IPR006685">
    <property type="entry name" value="MscS_channel_2nd"/>
</dbReference>
<feature type="transmembrane region" description="Helical" evidence="7">
    <location>
        <begin position="64"/>
        <end position="82"/>
    </location>
</feature>
<dbReference type="PANTHER" id="PTHR43634">
    <property type="entry name" value="OW CONDUCTANCE MECHANOSENSITIVE CHANNEL"/>
    <property type="match status" value="1"/>
</dbReference>
<feature type="domain" description="Mechanosensitive ion channel MscS" evidence="8">
    <location>
        <begin position="181"/>
        <end position="248"/>
    </location>
</feature>
<comment type="caution">
    <text evidence="11">The sequence shown here is derived from an EMBL/GenBank/DDBJ whole genome shotgun (WGS) entry which is preliminary data.</text>
</comment>
<evidence type="ECO:0000313" key="11">
    <source>
        <dbReference type="EMBL" id="GGE37668.1"/>
    </source>
</evidence>
<dbReference type="GO" id="GO:0055085">
    <property type="term" value="P:transmembrane transport"/>
    <property type="evidence" value="ECO:0007669"/>
    <property type="project" value="InterPro"/>
</dbReference>
<dbReference type="Gene3D" id="2.30.30.60">
    <property type="match status" value="1"/>
</dbReference>
<dbReference type="InterPro" id="IPR011014">
    <property type="entry name" value="MscS_channel_TM-2"/>
</dbReference>
<evidence type="ECO:0000259" key="8">
    <source>
        <dbReference type="Pfam" id="PF00924"/>
    </source>
</evidence>
<keyword evidence="6 7" id="KW-0472">Membrane</keyword>
<feature type="domain" description="Mechanosensitive ion channel transmembrane helices 2/3" evidence="10">
    <location>
        <begin position="139"/>
        <end position="180"/>
    </location>
</feature>
<name>A0A8J2YCN8_9BACL</name>
<feature type="transmembrane region" description="Helical" evidence="7">
    <location>
        <begin position="132"/>
        <end position="153"/>
    </location>
</feature>
<reference evidence="11" key="2">
    <citation type="submission" date="2020-09" db="EMBL/GenBank/DDBJ databases">
        <authorList>
            <person name="Sun Q."/>
            <person name="Zhou Y."/>
        </authorList>
    </citation>
    <scope>NUCLEOTIDE SEQUENCE</scope>
    <source>
        <strain evidence="11">CGMCC 1.15371</strain>
    </source>
</reference>
<organism evidence="11 12">
    <name type="scientific">Pullulanibacillus camelliae</name>
    <dbReference type="NCBI Taxonomy" id="1707096"/>
    <lineage>
        <taxon>Bacteria</taxon>
        <taxon>Bacillati</taxon>
        <taxon>Bacillota</taxon>
        <taxon>Bacilli</taxon>
        <taxon>Bacillales</taxon>
        <taxon>Sporolactobacillaceae</taxon>
        <taxon>Pullulanibacillus</taxon>
    </lineage>
</organism>
<dbReference type="Proteomes" id="UP000628775">
    <property type="component" value="Unassembled WGS sequence"/>
</dbReference>
<dbReference type="SUPFAM" id="SSF50182">
    <property type="entry name" value="Sm-like ribonucleoproteins"/>
    <property type="match status" value="1"/>
</dbReference>
<feature type="transmembrane region" description="Helical" evidence="7">
    <location>
        <begin position="18"/>
        <end position="43"/>
    </location>
</feature>
<evidence type="ECO:0000256" key="5">
    <source>
        <dbReference type="ARBA" id="ARBA00022989"/>
    </source>
</evidence>
<feature type="transmembrane region" description="Helical" evidence="7">
    <location>
        <begin position="159"/>
        <end position="179"/>
    </location>
</feature>
<dbReference type="InterPro" id="IPR023408">
    <property type="entry name" value="MscS_beta-dom_sf"/>
</dbReference>
<reference evidence="11" key="1">
    <citation type="journal article" date="2014" name="Int. J. Syst. Evol. Microbiol.">
        <title>Complete genome sequence of Corynebacterium casei LMG S-19264T (=DSM 44701T), isolated from a smear-ripened cheese.</title>
        <authorList>
            <consortium name="US DOE Joint Genome Institute (JGI-PGF)"/>
            <person name="Walter F."/>
            <person name="Albersmeier A."/>
            <person name="Kalinowski J."/>
            <person name="Ruckert C."/>
        </authorList>
    </citation>
    <scope>NUCLEOTIDE SEQUENCE</scope>
    <source>
        <strain evidence="11">CGMCC 1.15371</strain>
    </source>
</reference>
<evidence type="ECO:0000256" key="4">
    <source>
        <dbReference type="ARBA" id="ARBA00022692"/>
    </source>
</evidence>
<keyword evidence="5 7" id="KW-1133">Transmembrane helix</keyword>
<dbReference type="Gene3D" id="3.30.70.100">
    <property type="match status" value="1"/>
</dbReference>
<evidence type="ECO:0000259" key="10">
    <source>
        <dbReference type="Pfam" id="PF21088"/>
    </source>
</evidence>
<evidence type="ECO:0000256" key="2">
    <source>
        <dbReference type="ARBA" id="ARBA00008017"/>
    </source>
</evidence>
<dbReference type="Pfam" id="PF21088">
    <property type="entry name" value="MS_channel_1st"/>
    <property type="match status" value="1"/>
</dbReference>
<dbReference type="AlphaFoldDB" id="A0A8J2YCN8"/>
<dbReference type="PANTHER" id="PTHR43634:SF2">
    <property type="entry name" value="LOW CONDUCTANCE MECHANOSENSITIVE CHANNEL YNAI"/>
    <property type="match status" value="1"/>
</dbReference>
<evidence type="ECO:0000259" key="9">
    <source>
        <dbReference type="Pfam" id="PF21082"/>
    </source>
</evidence>
<feature type="domain" description="Mechanosensitive ion channel MscS C-terminal" evidence="9">
    <location>
        <begin position="255"/>
        <end position="340"/>
    </location>
</feature>
<evidence type="ECO:0000313" key="12">
    <source>
        <dbReference type="Proteomes" id="UP000628775"/>
    </source>
</evidence>
<comment type="similarity">
    <text evidence="2">Belongs to the MscS (TC 1.A.23) family.</text>
</comment>
<proteinExistence type="inferred from homology"/>
<dbReference type="Pfam" id="PF00924">
    <property type="entry name" value="MS_channel_2nd"/>
    <property type="match status" value="1"/>
</dbReference>
<dbReference type="InterPro" id="IPR049142">
    <property type="entry name" value="MS_channel_1st"/>
</dbReference>
<keyword evidence="3" id="KW-1003">Cell membrane</keyword>
<dbReference type="InterPro" id="IPR049278">
    <property type="entry name" value="MS_channel_C"/>
</dbReference>
<dbReference type="InterPro" id="IPR010920">
    <property type="entry name" value="LSM_dom_sf"/>
</dbReference>
<dbReference type="Pfam" id="PF21082">
    <property type="entry name" value="MS_channel_3rd"/>
    <property type="match status" value="1"/>
</dbReference>
<dbReference type="GO" id="GO:0005886">
    <property type="term" value="C:plasma membrane"/>
    <property type="evidence" value="ECO:0007669"/>
    <property type="project" value="UniProtKB-SubCell"/>
</dbReference>
<dbReference type="SUPFAM" id="SSF82689">
    <property type="entry name" value="Mechanosensitive channel protein MscS (YggB), C-terminal domain"/>
    <property type="match status" value="1"/>
</dbReference>
<comment type="subcellular location">
    <subcellularLocation>
        <location evidence="1">Cell membrane</location>
        <topology evidence="1">Multi-pass membrane protein</topology>
    </subcellularLocation>
</comment>
<dbReference type="RefSeq" id="WP_188691749.1">
    <property type="nucleotide sequence ID" value="NZ_BMIR01000006.1"/>
</dbReference>
<dbReference type="EMBL" id="BMIR01000006">
    <property type="protein sequence ID" value="GGE37668.1"/>
    <property type="molecule type" value="Genomic_DNA"/>
</dbReference>
<accession>A0A8J2YCN8</accession>
<dbReference type="InterPro" id="IPR011066">
    <property type="entry name" value="MscS_channel_C_sf"/>
</dbReference>
<sequence>MTQDILDWAGHLTWKDGLISFIILMIFLFLGKPLTSLIIKILTHFTKRTRNTFDDDLIKAINRPLYFLIALSGLYLSFKYLAFPASAAHVIGHLYRTAIVICIGVALFQLTNSTEKLFGHFSHKLNLQFDRIVIPFITKILKFIVFALMLTMILSEWGYSINGFVAGLGLAGLAISLAAKDTVSNLFGGFIIITETPFTIGDWVQTPSVEGTIEDISFRSTKVRTFADALVTIPNSTLANEAIINWSRMEKRQLTFNIELDIRTPRQQIERCLTDIRAYLKQNEAVHQEAIYVYLQEMNTTGFNILLYFFTTTTVWKEWLNIREQINLNILKILEAHHVQLAVPGRTVFYHEENPNQEHFERSPQ</sequence>
<keyword evidence="12" id="KW-1185">Reference proteome</keyword>
<keyword evidence="4 7" id="KW-0812">Transmembrane</keyword>